<evidence type="ECO:0000313" key="2">
    <source>
        <dbReference type="Proteomes" id="UP000789920"/>
    </source>
</evidence>
<keyword evidence="2" id="KW-1185">Reference proteome</keyword>
<gene>
    <name evidence="1" type="ORF">RPERSI_LOCUS2373</name>
</gene>
<evidence type="ECO:0000313" key="1">
    <source>
        <dbReference type="EMBL" id="CAG8513658.1"/>
    </source>
</evidence>
<reference evidence="1" key="1">
    <citation type="submission" date="2021-06" db="EMBL/GenBank/DDBJ databases">
        <authorList>
            <person name="Kallberg Y."/>
            <person name="Tangrot J."/>
            <person name="Rosling A."/>
        </authorList>
    </citation>
    <scope>NUCLEOTIDE SEQUENCE</scope>
    <source>
        <strain evidence="1">MA461A</strain>
    </source>
</reference>
<name>A0ACA9L6H1_9GLOM</name>
<dbReference type="Proteomes" id="UP000789920">
    <property type="component" value="Unassembled WGS sequence"/>
</dbReference>
<accession>A0ACA9L6H1</accession>
<organism evidence="1 2">
    <name type="scientific">Racocetra persica</name>
    <dbReference type="NCBI Taxonomy" id="160502"/>
    <lineage>
        <taxon>Eukaryota</taxon>
        <taxon>Fungi</taxon>
        <taxon>Fungi incertae sedis</taxon>
        <taxon>Mucoromycota</taxon>
        <taxon>Glomeromycotina</taxon>
        <taxon>Glomeromycetes</taxon>
        <taxon>Diversisporales</taxon>
        <taxon>Gigasporaceae</taxon>
        <taxon>Racocetra</taxon>
    </lineage>
</organism>
<sequence>MVLSESYPNSVVAEIGQDISRELSIGMALIYPISIIYSIPALRFRLRPPDGVTRSQKSNKHIIDSIGIFILIAPFATLFPFACLTGYWADVDYSLALLFVQVHYIILVIWALTFLGSVIYFWCRLILIIRNRIVDLRKKESSGRSNIELNVSTLQRAARNVCIIFHEIMQ</sequence>
<comment type="caution">
    <text evidence="1">The sequence shown here is derived from an EMBL/GenBank/DDBJ whole genome shotgun (WGS) entry which is preliminary data.</text>
</comment>
<protein>
    <submittedName>
        <fullName evidence="1">19593_t:CDS:1</fullName>
    </submittedName>
</protein>
<dbReference type="EMBL" id="CAJVQC010002574">
    <property type="protein sequence ID" value="CAG8513658.1"/>
    <property type="molecule type" value="Genomic_DNA"/>
</dbReference>
<proteinExistence type="predicted"/>